<feature type="transmembrane region" description="Helical" evidence="11">
    <location>
        <begin position="313"/>
        <end position="331"/>
    </location>
</feature>
<keyword evidence="6 11" id="KW-0378">Hydrolase</keyword>
<evidence type="ECO:0000313" key="14">
    <source>
        <dbReference type="Proteomes" id="UP000183952"/>
    </source>
</evidence>
<evidence type="ECO:0000256" key="6">
    <source>
        <dbReference type="ARBA" id="ARBA00022801"/>
    </source>
</evidence>
<dbReference type="PANTHER" id="PTHR42837:SF2">
    <property type="entry name" value="MEMBRANE METALLOPROTEASE ARASP2, CHLOROPLASTIC-RELATED"/>
    <property type="match status" value="1"/>
</dbReference>
<evidence type="ECO:0000256" key="8">
    <source>
        <dbReference type="ARBA" id="ARBA00022989"/>
    </source>
</evidence>
<feature type="domain" description="PDZ" evidence="12">
    <location>
        <begin position="108"/>
        <end position="181"/>
    </location>
</feature>
<gene>
    <name evidence="13" type="ORF">SAMN02745248_00061</name>
</gene>
<keyword evidence="5 11" id="KW-0812">Transmembrane</keyword>
<dbReference type="Gene3D" id="2.30.42.10">
    <property type="match status" value="1"/>
</dbReference>
<comment type="similarity">
    <text evidence="3 11">Belongs to the peptidase M50B family.</text>
</comment>
<dbReference type="RefSeq" id="WP_178139195.1">
    <property type="nucleotide sequence ID" value="NZ_FRAD01000003.1"/>
</dbReference>
<dbReference type="EMBL" id="FRAD01000003">
    <property type="protein sequence ID" value="SHJ42215.1"/>
    <property type="molecule type" value="Genomic_DNA"/>
</dbReference>
<feature type="transmembrane region" description="Helical" evidence="11">
    <location>
        <begin position="94"/>
        <end position="115"/>
    </location>
</feature>
<evidence type="ECO:0000256" key="4">
    <source>
        <dbReference type="ARBA" id="ARBA00022670"/>
    </source>
</evidence>
<evidence type="ECO:0000259" key="12">
    <source>
        <dbReference type="SMART" id="SM00228"/>
    </source>
</evidence>
<keyword evidence="4 13" id="KW-0645">Protease</keyword>
<dbReference type="Pfam" id="PF02163">
    <property type="entry name" value="Peptidase_M50"/>
    <property type="match status" value="1"/>
</dbReference>
<dbReference type="GO" id="GO:0004222">
    <property type="term" value="F:metalloendopeptidase activity"/>
    <property type="evidence" value="ECO:0007669"/>
    <property type="project" value="InterPro"/>
</dbReference>
<reference evidence="13 14" key="1">
    <citation type="submission" date="2016-11" db="EMBL/GenBank/DDBJ databases">
        <authorList>
            <person name="Jaros S."/>
            <person name="Januszkiewicz K."/>
            <person name="Wedrychowicz H."/>
        </authorList>
    </citation>
    <scope>NUCLEOTIDE SEQUENCE [LARGE SCALE GENOMIC DNA]</scope>
    <source>
        <strain evidence="13 14">DSM 3090</strain>
    </source>
</reference>
<dbReference type="EC" id="3.4.24.-" evidence="11"/>
<dbReference type="NCBIfam" id="TIGR00054">
    <property type="entry name" value="RIP metalloprotease RseP"/>
    <property type="match status" value="1"/>
</dbReference>
<name>A0A1M6J6E3_9CLOT</name>
<evidence type="ECO:0000256" key="1">
    <source>
        <dbReference type="ARBA" id="ARBA00001947"/>
    </source>
</evidence>
<comment type="cofactor">
    <cofactor evidence="1 11">
        <name>Zn(2+)</name>
        <dbReference type="ChEBI" id="CHEBI:29105"/>
    </cofactor>
</comment>
<keyword evidence="7 11" id="KW-0862">Zinc</keyword>
<protein>
    <recommendedName>
        <fullName evidence="11">Zinc metalloprotease</fullName>
        <ecNumber evidence="11">3.4.24.-</ecNumber>
    </recommendedName>
</protein>
<dbReference type="InterPro" id="IPR008915">
    <property type="entry name" value="Peptidase_M50"/>
</dbReference>
<dbReference type="InterPro" id="IPR001478">
    <property type="entry name" value="PDZ"/>
</dbReference>
<keyword evidence="14" id="KW-1185">Reference proteome</keyword>
<sequence length="340" mass="37940">MGILYVIIGILAFSLLIIIHELGHFAVARLMGVRVEEFSIGIFGPTLYERQGKNVKFIIKAGLFGGYVKLFGEEDEEESKEPYSFASKSPFQKILVFIAGPFMNIVLGILLFAIFTNNIGYGTNEIDKVSDNSPAMISGLKQGDKILKLNNSKISTWDDFSIKMAQTDHKDNVLLQVERNKELMEFNVKPTLQDNRYVIGILFKTIDPNFSQCIKSGVDESISITKQTFAFFGNIFKGKVKKDDVGGPITMVRVAAKSASLGINNLLFFLALVSMQLAIFNLLPFPALDGGWIFIMLFQIITGKKVKEETIGTINYIGMMILMAFMLIVLLKDIISPIKF</sequence>
<dbReference type="InterPro" id="IPR036034">
    <property type="entry name" value="PDZ_sf"/>
</dbReference>
<dbReference type="PANTHER" id="PTHR42837">
    <property type="entry name" value="REGULATOR OF SIGMA-E PROTEASE RSEP"/>
    <property type="match status" value="1"/>
</dbReference>
<evidence type="ECO:0000256" key="3">
    <source>
        <dbReference type="ARBA" id="ARBA00007931"/>
    </source>
</evidence>
<evidence type="ECO:0000256" key="5">
    <source>
        <dbReference type="ARBA" id="ARBA00022692"/>
    </source>
</evidence>
<dbReference type="SUPFAM" id="SSF50156">
    <property type="entry name" value="PDZ domain-like"/>
    <property type="match status" value="1"/>
</dbReference>
<dbReference type="SMART" id="SM00228">
    <property type="entry name" value="PDZ"/>
    <property type="match status" value="1"/>
</dbReference>
<keyword evidence="9 11" id="KW-0482">Metalloprotease</keyword>
<dbReference type="GO" id="GO:0046872">
    <property type="term" value="F:metal ion binding"/>
    <property type="evidence" value="ECO:0007669"/>
    <property type="project" value="UniProtKB-KW"/>
</dbReference>
<dbReference type="InterPro" id="IPR004387">
    <property type="entry name" value="Pept_M50_Zn"/>
</dbReference>
<dbReference type="AlphaFoldDB" id="A0A1M6J6E3"/>
<accession>A0A1M6J6E3</accession>
<dbReference type="GO" id="GO:0006508">
    <property type="term" value="P:proteolysis"/>
    <property type="evidence" value="ECO:0007669"/>
    <property type="project" value="UniProtKB-KW"/>
</dbReference>
<keyword evidence="8 11" id="KW-1133">Transmembrane helix</keyword>
<proteinExistence type="inferred from homology"/>
<keyword evidence="11" id="KW-0479">Metal-binding</keyword>
<evidence type="ECO:0000256" key="10">
    <source>
        <dbReference type="ARBA" id="ARBA00023136"/>
    </source>
</evidence>
<feature type="transmembrane region" description="Helical" evidence="11">
    <location>
        <begin position="6"/>
        <end position="27"/>
    </location>
</feature>
<dbReference type="Proteomes" id="UP000183952">
    <property type="component" value="Unassembled WGS sequence"/>
</dbReference>
<keyword evidence="10 11" id="KW-0472">Membrane</keyword>
<evidence type="ECO:0000313" key="13">
    <source>
        <dbReference type="EMBL" id="SHJ42215.1"/>
    </source>
</evidence>
<dbReference type="STRING" id="1121331.SAMN02745248_00061"/>
<evidence type="ECO:0000256" key="2">
    <source>
        <dbReference type="ARBA" id="ARBA00004141"/>
    </source>
</evidence>
<evidence type="ECO:0000256" key="11">
    <source>
        <dbReference type="RuleBase" id="RU362031"/>
    </source>
</evidence>
<dbReference type="GO" id="GO:0016020">
    <property type="term" value="C:membrane"/>
    <property type="evidence" value="ECO:0007669"/>
    <property type="project" value="UniProtKB-SubCell"/>
</dbReference>
<evidence type="ECO:0000256" key="9">
    <source>
        <dbReference type="ARBA" id="ARBA00023049"/>
    </source>
</evidence>
<organism evidence="13 14">
    <name type="scientific">Hathewaya proteolytica DSM 3090</name>
    <dbReference type="NCBI Taxonomy" id="1121331"/>
    <lineage>
        <taxon>Bacteria</taxon>
        <taxon>Bacillati</taxon>
        <taxon>Bacillota</taxon>
        <taxon>Clostridia</taxon>
        <taxon>Eubacteriales</taxon>
        <taxon>Clostridiaceae</taxon>
        <taxon>Hathewaya</taxon>
    </lineage>
</organism>
<comment type="subcellular location">
    <subcellularLocation>
        <location evidence="2">Membrane</location>
        <topology evidence="2">Multi-pass membrane protein</topology>
    </subcellularLocation>
</comment>
<evidence type="ECO:0000256" key="7">
    <source>
        <dbReference type="ARBA" id="ARBA00022833"/>
    </source>
</evidence>
<dbReference type="CDD" id="cd06163">
    <property type="entry name" value="S2P-M50_PDZ_RseP-like"/>
    <property type="match status" value="1"/>
</dbReference>